<keyword evidence="6" id="KW-1185">Reference proteome</keyword>
<dbReference type="InterPro" id="IPR020476">
    <property type="entry name" value="Nudix_hydrolase"/>
</dbReference>
<accession>A0A163SHX5</accession>
<dbReference type="InterPro" id="IPR000086">
    <property type="entry name" value="NUDIX_hydrolase_dom"/>
</dbReference>
<keyword evidence="2 3" id="KW-0378">Hydrolase</keyword>
<dbReference type="EMBL" id="LRFC01000001">
    <property type="protein sequence ID" value="KZE69129.1"/>
    <property type="molecule type" value="Genomic_DNA"/>
</dbReference>
<reference evidence="6" key="1">
    <citation type="submission" date="2016-01" db="EMBL/GenBank/DDBJ databases">
        <title>Draft genome of Chromobacterium sp. F49.</title>
        <authorList>
            <person name="Hong K.W."/>
        </authorList>
    </citation>
    <scope>NUCLEOTIDE SEQUENCE [LARGE SCALE GENOMIC DNA]</scope>
    <source>
        <strain evidence="6">P7IIIA</strain>
    </source>
</reference>
<organism evidence="5 6">
    <name type="scientific">Fictibacillus phosphorivorans</name>
    <dbReference type="NCBI Taxonomy" id="1221500"/>
    <lineage>
        <taxon>Bacteria</taxon>
        <taxon>Bacillati</taxon>
        <taxon>Bacillota</taxon>
        <taxon>Bacilli</taxon>
        <taxon>Bacillales</taxon>
        <taxon>Fictibacillaceae</taxon>
        <taxon>Fictibacillus</taxon>
    </lineage>
</organism>
<dbReference type="Proteomes" id="UP000076567">
    <property type="component" value="Unassembled WGS sequence"/>
</dbReference>
<dbReference type="PANTHER" id="PTHR43046:SF14">
    <property type="entry name" value="MUTT_NUDIX FAMILY PROTEIN"/>
    <property type="match status" value="1"/>
</dbReference>
<name>A0A163SHX5_9BACL</name>
<dbReference type="OrthoDB" id="9816289at2"/>
<evidence type="ECO:0000256" key="3">
    <source>
        <dbReference type="RuleBase" id="RU003476"/>
    </source>
</evidence>
<dbReference type="PRINTS" id="PR00502">
    <property type="entry name" value="NUDIXFAMILY"/>
</dbReference>
<sequence length="160" mass="17884">MAMPTHIVAVGGLVEDDNGNILLVKTHHNGWVFPGGQVEAGENLMDALVREVKEESGMDVTVSHLVGVYSNTAQYKWHDGVTDIPTKVMFDFVCKPVGGKLSVSDETTDSRWVAKDEVLDLLTGEAYHTRYLDYLNKDGQVHYKEYVTKPNFEVKVERTV</sequence>
<evidence type="ECO:0000259" key="4">
    <source>
        <dbReference type="PROSITE" id="PS51462"/>
    </source>
</evidence>
<dbReference type="Pfam" id="PF00293">
    <property type="entry name" value="NUDIX"/>
    <property type="match status" value="1"/>
</dbReference>
<proteinExistence type="inferred from homology"/>
<dbReference type="SUPFAM" id="SSF55811">
    <property type="entry name" value="Nudix"/>
    <property type="match status" value="1"/>
</dbReference>
<dbReference type="GO" id="GO:0016787">
    <property type="term" value="F:hydrolase activity"/>
    <property type="evidence" value="ECO:0007669"/>
    <property type="project" value="UniProtKB-KW"/>
</dbReference>
<evidence type="ECO:0000313" key="5">
    <source>
        <dbReference type="EMBL" id="KZE69129.1"/>
    </source>
</evidence>
<dbReference type="PROSITE" id="PS51462">
    <property type="entry name" value="NUDIX"/>
    <property type="match status" value="1"/>
</dbReference>
<dbReference type="InterPro" id="IPR015797">
    <property type="entry name" value="NUDIX_hydrolase-like_dom_sf"/>
</dbReference>
<comment type="cofactor">
    <cofactor evidence="1">
        <name>Mg(2+)</name>
        <dbReference type="ChEBI" id="CHEBI:18420"/>
    </cofactor>
</comment>
<dbReference type="PANTHER" id="PTHR43046">
    <property type="entry name" value="GDP-MANNOSE MANNOSYL HYDROLASE"/>
    <property type="match status" value="1"/>
</dbReference>
<dbReference type="AlphaFoldDB" id="A0A163SHX5"/>
<dbReference type="RefSeq" id="WP_066236476.1">
    <property type="nucleotide sequence ID" value="NZ_LRFC01000001.1"/>
</dbReference>
<dbReference type="Gene3D" id="3.90.79.10">
    <property type="entry name" value="Nucleoside Triphosphate Pyrophosphohydrolase"/>
    <property type="match status" value="1"/>
</dbReference>
<gene>
    <name evidence="5" type="ORF">AWM68_02355</name>
</gene>
<comment type="similarity">
    <text evidence="3">Belongs to the Nudix hydrolase family.</text>
</comment>
<dbReference type="InterPro" id="IPR020084">
    <property type="entry name" value="NUDIX_hydrolase_CS"/>
</dbReference>
<evidence type="ECO:0000313" key="6">
    <source>
        <dbReference type="Proteomes" id="UP000076567"/>
    </source>
</evidence>
<comment type="caution">
    <text evidence="5">The sequence shown here is derived from an EMBL/GenBank/DDBJ whole genome shotgun (WGS) entry which is preliminary data.</text>
</comment>
<dbReference type="PROSITE" id="PS00893">
    <property type="entry name" value="NUDIX_BOX"/>
    <property type="match status" value="1"/>
</dbReference>
<protein>
    <submittedName>
        <fullName evidence="5">ADP-ribose pyrophosphatase</fullName>
    </submittedName>
</protein>
<feature type="domain" description="Nudix hydrolase" evidence="4">
    <location>
        <begin position="4"/>
        <end position="136"/>
    </location>
</feature>
<evidence type="ECO:0000256" key="1">
    <source>
        <dbReference type="ARBA" id="ARBA00001946"/>
    </source>
</evidence>
<dbReference type="CDD" id="cd02883">
    <property type="entry name" value="NUDIX_Hydrolase"/>
    <property type="match status" value="1"/>
</dbReference>
<evidence type="ECO:0000256" key="2">
    <source>
        <dbReference type="ARBA" id="ARBA00022801"/>
    </source>
</evidence>